<keyword evidence="4" id="KW-1185">Reference proteome</keyword>
<evidence type="ECO:0000313" key="4">
    <source>
        <dbReference type="Proteomes" id="UP000198822"/>
    </source>
</evidence>
<reference evidence="4" key="1">
    <citation type="submission" date="2016-10" db="EMBL/GenBank/DDBJ databases">
        <authorList>
            <person name="Varghese N."/>
            <person name="Submissions S."/>
        </authorList>
    </citation>
    <scope>NUCLEOTIDE SEQUENCE [LARGE SCALE GENOMIC DNA]</scope>
    <source>
        <strain evidence="4">DSM 22002</strain>
    </source>
</reference>
<dbReference type="EMBL" id="LT629695">
    <property type="protein sequence ID" value="SDH87617.1"/>
    <property type="molecule type" value="Genomic_DNA"/>
</dbReference>
<dbReference type="Pfam" id="PF10756">
    <property type="entry name" value="bPH_6"/>
    <property type="match status" value="1"/>
</dbReference>
<keyword evidence="1" id="KW-1133">Transmembrane helix</keyword>
<gene>
    <name evidence="3" type="ORF">SAMN04489720_2693</name>
</gene>
<dbReference type="Proteomes" id="UP000198822">
    <property type="component" value="Chromosome I"/>
</dbReference>
<dbReference type="STRING" id="399736.SAMN04489720_2693"/>
<protein>
    <submittedName>
        <fullName evidence="3">PH domain-containing protein</fullName>
    </submittedName>
</protein>
<feature type="domain" description="Low molecular weight protein antigen 6 PH" evidence="2">
    <location>
        <begin position="102"/>
        <end position="146"/>
    </location>
</feature>
<feature type="transmembrane region" description="Helical" evidence="1">
    <location>
        <begin position="65"/>
        <end position="88"/>
    </location>
</feature>
<sequence length="197" mass="20229">MRDDRLVHASEAAPLVITTDRAAIDRVYRPLVIVMVVPVVLVSLVVVGAGVLVGQSLASPTGAAVGIAVGMAALSIVLVVLVAAFLALTAYQWGVLRSIGERVVADGSGMRMQLPVGRVQVPWSAVHGARITGAGRSEVLRLDVDASALVGDLSHRHRRIVASKGLAFGAVGMQPGIAALANAVAAGTAGRVVPQRR</sequence>
<evidence type="ECO:0000256" key="1">
    <source>
        <dbReference type="SAM" id="Phobius"/>
    </source>
</evidence>
<evidence type="ECO:0000259" key="2">
    <source>
        <dbReference type="Pfam" id="PF10756"/>
    </source>
</evidence>
<organism evidence="3 4">
    <name type="scientific">Agrococcus jejuensis</name>
    <dbReference type="NCBI Taxonomy" id="399736"/>
    <lineage>
        <taxon>Bacteria</taxon>
        <taxon>Bacillati</taxon>
        <taxon>Actinomycetota</taxon>
        <taxon>Actinomycetes</taxon>
        <taxon>Micrococcales</taxon>
        <taxon>Microbacteriaceae</taxon>
        <taxon>Agrococcus</taxon>
    </lineage>
</organism>
<proteinExistence type="predicted"/>
<feature type="transmembrane region" description="Helical" evidence="1">
    <location>
        <begin position="31"/>
        <end position="53"/>
    </location>
</feature>
<keyword evidence="1" id="KW-0812">Transmembrane</keyword>
<keyword evidence="1" id="KW-0472">Membrane</keyword>
<evidence type="ECO:0000313" key="3">
    <source>
        <dbReference type="EMBL" id="SDH87617.1"/>
    </source>
</evidence>
<name>A0A1G8FZQ4_9MICO</name>
<dbReference type="InterPro" id="IPR019692">
    <property type="entry name" value="CFP-6_PH"/>
</dbReference>
<accession>A0A1G8FZQ4</accession>
<dbReference type="AlphaFoldDB" id="A0A1G8FZQ4"/>